<organism evidence="2 3">
    <name type="scientific">Bacillus bruguierae</name>
    <dbReference type="NCBI Taxonomy" id="3127667"/>
    <lineage>
        <taxon>Bacteria</taxon>
        <taxon>Bacillati</taxon>
        <taxon>Bacillota</taxon>
        <taxon>Bacilli</taxon>
        <taxon>Bacillales</taxon>
        <taxon>Bacillaceae</taxon>
        <taxon>Bacillus</taxon>
    </lineage>
</organism>
<dbReference type="RefSeq" id="WP_336471520.1">
    <property type="nucleotide sequence ID" value="NZ_JBAWSX010000002.1"/>
</dbReference>
<keyword evidence="1" id="KW-0472">Membrane</keyword>
<feature type="transmembrane region" description="Helical" evidence="1">
    <location>
        <begin position="48"/>
        <end position="72"/>
    </location>
</feature>
<accession>A0ABU8FFD8</accession>
<evidence type="ECO:0000313" key="2">
    <source>
        <dbReference type="EMBL" id="MEI4800631.1"/>
    </source>
</evidence>
<feature type="transmembrane region" description="Helical" evidence="1">
    <location>
        <begin position="182"/>
        <end position="202"/>
    </location>
</feature>
<evidence type="ECO:0000256" key="1">
    <source>
        <dbReference type="SAM" id="Phobius"/>
    </source>
</evidence>
<name>A0ABU8FFD8_9BACI</name>
<reference evidence="2 3" key="1">
    <citation type="submission" date="2024-01" db="EMBL/GenBank/DDBJ databases">
        <title>Seven novel Bacillus-like species.</title>
        <authorList>
            <person name="Liu G."/>
        </authorList>
    </citation>
    <scope>NUCLEOTIDE SEQUENCE [LARGE SCALE GENOMIC DNA]</scope>
    <source>
        <strain evidence="2 3">FJAT-51639</strain>
    </source>
</reference>
<feature type="transmembrane region" description="Helical" evidence="1">
    <location>
        <begin position="146"/>
        <end position="170"/>
    </location>
</feature>
<proteinExistence type="predicted"/>
<comment type="caution">
    <text evidence="2">The sequence shown here is derived from an EMBL/GenBank/DDBJ whole genome shotgun (WGS) entry which is preliminary data.</text>
</comment>
<gene>
    <name evidence="2" type="ORF">WAZ07_04705</name>
</gene>
<dbReference type="EMBL" id="JBAWSX010000002">
    <property type="protein sequence ID" value="MEI4800631.1"/>
    <property type="molecule type" value="Genomic_DNA"/>
</dbReference>
<feature type="transmembrane region" description="Helical" evidence="1">
    <location>
        <begin position="236"/>
        <end position="257"/>
    </location>
</feature>
<feature type="transmembrane region" description="Helical" evidence="1">
    <location>
        <begin position="92"/>
        <end position="117"/>
    </location>
</feature>
<keyword evidence="3" id="KW-1185">Reference proteome</keyword>
<feature type="transmembrane region" description="Helical" evidence="1">
    <location>
        <begin position="16"/>
        <end position="36"/>
    </location>
</feature>
<protein>
    <submittedName>
        <fullName evidence="2">ABC transporter permease</fullName>
    </submittedName>
</protein>
<keyword evidence="1" id="KW-1133">Transmembrane helix</keyword>
<sequence>MNPLLHYLYNCNKKKIWAIYVGFITISLILLFNFMGSAKHMTPTKQDIILVLFILLFSITVFSISLIVILSFRRMLKNSMIRYTAIPTKKYICANLLFFTIMFILLSVIALGFVHFFSLDIYGKNTNGEFQRAIQYFYKFGLLHHFFSIFLLIIDLTNFLASVYFIIVIIKLFKVNSVLNKVLFFFFFVILGWAQFSITEFLQKIDKHAFYTKSIRLMDKNGFFETSFYFNEGSSISYVCFTLLSTVLFIFITSYIIDKKLEV</sequence>
<dbReference type="Proteomes" id="UP001372526">
    <property type="component" value="Unassembled WGS sequence"/>
</dbReference>
<keyword evidence="1" id="KW-0812">Transmembrane</keyword>
<evidence type="ECO:0000313" key="3">
    <source>
        <dbReference type="Proteomes" id="UP001372526"/>
    </source>
</evidence>